<dbReference type="PANTHER" id="PTHR11247:SF8">
    <property type="entry name" value="PALMITOYL-PROTEIN THIOESTERASE 1"/>
    <property type="match status" value="1"/>
</dbReference>
<evidence type="ECO:0000313" key="9">
    <source>
        <dbReference type="EMBL" id="KAI3403712.2"/>
    </source>
</evidence>
<evidence type="ECO:0000256" key="2">
    <source>
        <dbReference type="ARBA" id="ARBA00012423"/>
    </source>
</evidence>
<dbReference type="PRINTS" id="PR00414">
    <property type="entry name" value="PPTHIESTRASE"/>
</dbReference>
<dbReference type="Gene3D" id="3.40.50.1820">
    <property type="entry name" value="alpha/beta hydrolase"/>
    <property type="match status" value="1"/>
</dbReference>
<comment type="similarity">
    <text evidence="1">Belongs to the palmitoyl-protein thioesterase family.</text>
</comment>
<dbReference type="EMBL" id="JAHUZD010000122">
    <property type="protein sequence ID" value="KAI3403712.2"/>
    <property type="molecule type" value="Genomic_DNA"/>
</dbReference>
<evidence type="ECO:0000256" key="6">
    <source>
        <dbReference type="ARBA" id="ARBA00023157"/>
    </source>
</evidence>
<dbReference type="FunFam" id="3.40.50.1820:FF:000107">
    <property type="entry name" value="Palmitoyl-protein thioesterase 1"/>
    <property type="match status" value="1"/>
</dbReference>
<protein>
    <recommendedName>
        <fullName evidence="3">Palmitoyl-protein thioesterase 1</fullName>
        <ecNumber evidence="2">3.1.2.22</ecNumber>
    </recommendedName>
    <alternativeName>
        <fullName evidence="8">Palmitoyl-protein hydrolase 1</fullName>
    </alternativeName>
</protein>
<organism evidence="9 10">
    <name type="scientific">Candida oxycetoniae</name>
    <dbReference type="NCBI Taxonomy" id="497107"/>
    <lineage>
        <taxon>Eukaryota</taxon>
        <taxon>Fungi</taxon>
        <taxon>Dikarya</taxon>
        <taxon>Ascomycota</taxon>
        <taxon>Saccharomycotina</taxon>
        <taxon>Pichiomycetes</taxon>
        <taxon>Debaryomycetaceae</taxon>
        <taxon>Candida/Lodderomyces clade</taxon>
        <taxon>Candida</taxon>
    </lineage>
</organism>
<dbReference type="AlphaFoldDB" id="A0AAI9WWZ5"/>
<dbReference type="PANTHER" id="PTHR11247">
    <property type="entry name" value="PALMITOYL-PROTEIN THIOESTERASE/DOLICHYLDIPHOSPHATASE 1"/>
    <property type="match status" value="1"/>
</dbReference>
<proteinExistence type="inferred from homology"/>
<evidence type="ECO:0000256" key="7">
    <source>
        <dbReference type="ARBA" id="ARBA00023180"/>
    </source>
</evidence>
<keyword evidence="10" id="KW-1185">Reference proteome</keyword>
<keyword evidence="5" id="KW-0378">Hydrolase</keyword>
<evidence type="ECO:0000256" key="3">
    <source>
        <dbReference type="ARBA" id="ARBA00014212"/>
    </source>
</evidence>
<name>A0AAI9WWZ5_9ASCO</name>
<dbReference type="RefSeq" id="XP_049179459.1">
    <property type="nucleotide sequence ID" value="XM_049324871.1"/>
</dbReference>
<keyword evidence="4" id="KW-0732">Signal</keyword>
<dbReference type="GO" id="GO:0008474">
    <property type="term" value="F:palmitoyl-(protein) hydrolase activity"/>
    <property type="evidence" value="ECO:0007669"/>
    <property type="project" value="UniProtKB-EC"/>
</dbReference>
<reference evidence="9" key="1">
    <citation type="journal article" date="2022" name="DNA Res.">
        <title>Genome analysis of five recently described species of the CUG-Ser clade uncovers Candida theae as a new hybrid lineage with pathogenic potential in the Candida parapsilosis species complex.</title>
        <authorList>
            <person name="Mixao V."/>
            <person name="Del Olmo V."/>
            <person name="Hegedusova E."/>
            <person name="Saus E."/>
            <person name="Pryszcz L."/>
            <person name="Cillingova A."/>
            <person name="Nosek J."/>
            <person name="Gabaldon T."/>
        </authorList>
    </citation>
    <scope>NUCLEOTIDE SEQUENCE</scope>
    <source>
        <strain evidence="9">CBS 10844</strain>
    </source>
</reference>
<evidence type="ECO:0000256" key="4">
    <source>
        <dbReference type="ARBA" id="ARBA00022729"/>
    </source>
</evidence>
<dbReference type="EC" id="3.1.2.22" evidence="2"/>
<evidence type="ECO:0000256" key="5">
    <source>
        <dbReference type="ARBA" id="ARBA00022801"/>
    </source>
</evidence>
<sequence>MHIFNLFTFQNLITNVPYLFENKIEELKLVHPTQNTQSPPSSPPPYRPIIIWHGLGDNYNSTGIHKVHELVDQLYPGIFTYSIYIDKDPSRDQQKSMFGDANRQVEQVCQQLQHVSSGLSNAGSFDAIGFSQGGILLRGLIERCPNISIHNMITFGSPHMGVMDMPLCKNDKDWLCKRRNELLKKQVWHENVQRSILPAQYYRDPLQLDQYLEHSLYLADINNERSVKNSTYVDNFTKLNKLILVTFAKDTTVVPKESAMFCDVDPVTKRTIPFNATDSYINDYIGLRQLHERNAIDFLTIDAEHMSITDTFIRDIASEYFGTPIES</sequence>
<accession>A0AAI9WWZ5</accession>
<evidence type="ECO:0000313" key="10">
    <source>
        <dbReference type="Proteomes" id="UP001202479"/>
    </source>
</evidence>
<dbReference type="GeneID" id="73381145"/>
<dbReference type="Proteomes" id="UP001202479">
    <property type="component" value="Unassembled WGS sequence"/>
</dbReference>
<dbReference type="Pfam" id="PF02089">
    <property type="entry name" value="Palm_thioest"/>
    <property type="match status" value="1"/>
</dbReference>
<evidence type="ECO:0000256" key="8">
    <source>
        <dbReference type="ARBA" id="ARBA00031934"/>
    </source>
</evidence>
<gene>
    <name evidence="9" type="ORF">KGF56_003530</name>
</gene>
<dbReference type="SUPFAM" id="SSF53474">
    <property type="entry name" value="alpha/beta-Hydrolases"/>
    <property type="match status" value="1"/>
</dbReference>
<comment type="caution">
    <text evidence="9">The sequence shown here is derived from an EMBL/GenBank/DDBJ whole genome shotgun (WGS) entry which is preliminary data.</text>
</comment>
<evidence type="ECO:0000256" key="1">
    <source>
        <dbReference type="ARBA" id="ARBA00010758"/>
    </source>
</evidence>
<keyword evidence="6" id="KW-1015">Disulfide bond</keyword>
<dbReference type="InterPro" id="IPR002472">
    <property type="entry name" value="Palm_thioest"/>
</dbReference>
<dbReference type="InterPro" id="IPR029058">
    <property type="entry name" value="AB_hydrolase_fold"/>
</dbReference>
<keyword evidence="7" id="KW-0325">Glycoprotein</keyword>